<protein>
    <submittedName>
        <fullName evidence="4">2,3-diaminopropionate biosynthesis protein SbnA</fullName>
    </submittedName>
</protein>
<dbReference type="PROSITE" id="PS00901">
    <property type="entry name" value="CYS_SYNTHASE"/>
    <property type="match status" value="1"/>
</dbReference>
<reference evidence="4 5" key="1">
    <citation type="journal article" date="2018" name="Syst. Appl. Microbiol.">
        <title>Corynebacterium heidelbergense sp. nov., isolated from the preen glands of Egyptian geese (Alopochen aegyptiacus).</title>
        <authorList>
            <person name="Braun M.S."/>
            <person name="Wang E."/>
            <person name="Zimmermann S."/>
            <person name="Wink M."/>
        </authorList>
    </citation>
    <scope>NUCLEOTIDE SEQUENCE [LARGE SCALE GENOMIC DNA]</scope>
    <source>
        <strain evidence="4 5">647</strain>
    </source>
</reference>
<sequence>MTDARPTQVGFLNTLGNTPLVRLDNVNPSTDVTLWGKLEQFNPGGSAKDRTAAALVEAAMANGTLTDGATLVESSSGNLGIALARQALVNGWGFRCVVDPRVNRATVAMMEALGATVEFVTEPDPETGDWLVARRKKVRDLVDSIPGAVNLDQYSNRAARRAHSEGTMREIVRDLGRAPDWLFVAVSTTGTIGGCADYVEAIGADTRIVGVDAEGSVLFGGKRGDRHLPGFGAGAVPDLSLSVKPARVDRIDDVSSVVGARVLAATEGILPGASGGAVITAALRAVEAMDPGSSAVLIFHDAGSAYLDTVYNDEWVQDTFGVAPQELQRRVDTVVAECAGPSQVVRN</sequence>
<proteinExistence type="predicted"/>
<evidence type="ECO:0000256" key="2">
    <source>
        <dbReference type="ARBA" id="ARBA00022898"/>
    </source>
</evidence>
<dbReference type="InterPro" id="IPR036052">
    <property type="entry name" value="TrpB-like_PALP_sf"/>
</dbReference>
<feature type="domain" description="Tryptophan synthase beta chain-like PALP" evidence="3">
    <location>
        <begin position="15"/>
        <end position="300"/>
    </location>
</feature>
<organism evidence="4 5">
    <name type="scientific">Corynebacterium heidelbergense</name>
    <dbReference type="NCBI Taxonomy" id="2055947"/>
    <lineage>
        <taxon>Bacteria</taxon>
        <taxon>Bacillati</taxon>
        <taxon>Actinomycetota</taxon>
        <taxon>Actinomycetes</taxon>
        <taxon>Mycobacteriales</taxon>
        <taxon>Corynebacteriaceae</taxon>
        <taxon>Corynebacterium</taxon>
    </lineage>
</organism>
<comment type="caution">
    <text evidence="4">The sequence shown here is derived from an EMBL/GenBank/DDBJ whole genome shotgun (WGS) entry which is preliminary data.</text>
</comment>
<dbReference type="InterPro" id="IPR050214">
    <property type="entry name" value="Cys_Synth/Cystath_Beta-Synth"/>
</dbReference>
<evidence type="ECO:0000256" key="1">
    <source>
        <dbReference type="ARBA" id="ARBA00001933"/>
    </source>
</evidence>
<dbReference type="GO" id="GO:0016765">
    <property type="term" value="F:transferase activity, transferring alkyl or aryl (other than methyl) groups"/>
    <property type="evidence" value="ECO:0007669"/>
    <property type="project" value="UniProtKB-ARBA"/>
</dbReference>
<evidence type="ECO:0000313" key="4">
    <source>
        <dbReference type="EMBL" id="RAV32986.1"/>
    </source>
</evidence>
<dbReference type="AlphaFoldDB" id="A0A364V8T9"/>
<dbReference type="EMBL" id="QHCV01000005">
    <property type="protein sequence ID" value="RAV32986.1"/>
    <property type="molecule type" value="Genomic_DNA"/>
</dbReference>
<dbReference type="RefSeq" id="WP_113629997.1">
    <property type="nucleotide sequence ID" value="NZ_QHCV01000005.1"/>
</dbReference>
<dbReference type="CDD" id="cd01561">
    <property type="entry name" value="CBS_like"/>
    <property type="match status" value="1"/>
</dbReference>
<comment type="cofactor">
    <cofactor evidence="1">
        <name>pyridoxal 5'-phosphate</name>
        <dbReference type="ChEBI" id="CHEBI:597326"/>
    </cofactor>
</comment>
<dbReference type="Proteomes" id="UP000251577">
    <property type="component" value="Unassembled WGS sequence"/>
</dbReference>
<dbReference type="SUPFAM" id="SSF53686">
    <property type="entry name" value="Tryptophan synthase beta subunit-like PLP-dependent enzymes"/>
    <property type="match status" value="1"/>
</dbReference>
<dbReference type="InterPro" id="IPR001926">
    <property type="entry name" value="TrpB-like_PALP"/>
</dbReference>
<gene>
    <name evidence="4" type="ORF">DLJ54_00895</name>
</gene>
<dbReference type="Gene3D" id="3.40.50.1100">
    <property type="match status" value="2"/>
</dbReference>
<name>A0A364V8T9_9CORY</name>
<evidence type="ECO:0000313" key="5">
    <source>
        <dbReference type="Proteomes" id="UP000251577"/>
    </source>
</evidence>
<accession>A0A364V8T9</accession>
<dbReference type="InterPro" id="IPR001216">
    <property type="entry name" value="P-phosphate_BS"/>
</dbReference>
<dbReference type="PANTHER" id="PTHR10314">
    <property type="entry name" value="CYSTATHIONINE BETA-SYNTHASE"/>
    <property type="match status" value="1"/>
</dbReference>
<dbReference type="GO" id="GO:0006535">
    <property type="term" value="P:cysteine biosynthetic process from serine"/>
    <property type="evidence" value="ECO:0007669"/>
    <property type="project" value="InterPro"/>
</dbReference>
<evidence type="ECO:0000259" key="3">
    <source>
        <dbReference type="Pfam" id="PF00291"/>
    </source>
</evidence>
<keyword evidence="2" id="KW-0663">Pyridoxal phosphate</keyword>
<dbReference type="Pfam" id="PF00291">
    <property type="entry name" value="PALP"/>
    <property type="match status" value="1"/>
</dbReference>
<keyword evidence="5" id="KW-1185">Reference proteome</keyword>